<name>A0ABV4JZJ1_9BACT</name>
<keyword evidence="3" id="KW-0808">Transferase</keyword>
<dbReference type="Proteomes" id="UP001568358">
    <property type="component" value="Unassembled WGS sequence"/>
</dbReference>
<gene>
    <name evidence="6" type="ORF">AB2Z07_16440</name>
</gene>
<reference evidence="6 7" key="1">
    <citation type="submission" date="2024-07" db="EMBL/GenBank/DDBJ databases">
        <title>Active virus-host system and metabolic interactions in a Lokiarchaeon culture.</title>
        <authorList>
            <person name="Ponce Toledo R.I."/>
            <person name="Rodrigues Oliveira T."/>
            <person name="Schleper C."/>
        </authorList>
    </citation>
    <scope>NUCLEOTIDE SEQUENCE [LARGE SCALE GENOMIC DNA]</scope>
    <source>
        <strain evidence="6 7">B35</strain>
    </source>
</reference>
<evidence type="ECO:0000256" key="1">
    <source>
        <dbReference type="ARBA" id="ARBA00005054"/>
    </source>
</evidence>
<sequence length="273" mass="31015">MKDRQIKIVILTGAEPRHTFMRKAIAFDPRFDVLMSICEGAENSLSAQFAAMKEPDAMMREHVAQREQSEQDFFGHYAELVEDVSKPVYIAKGDVNRAEIVEQVKSKRPDLIVCFGCSLLRDVWLTAFGGKILNMHLGLSPYYRGSGTNFWAMVNGDFDLVGATFMILDKGIDTGPIIHQVRARISPNDSPHDIGHRLIVDAVTAYRNVISVFDGTSLSFPQSFQFEEKVYFRKHFNRKSVEILYKNFEAGVVERFLKSSTPYHLILQDSRLA</sequence>
<organism evidence="6 7">
    <name type="scientific">Halodesulfovibrio aestuarii</name>
    <dbReference type="NCBI Taxonomy" id="126333"/>
    <lineage>
        <taxon>Bacteria</taxon>
        <taxon>Pseudomonadati</taxon>
        <taxon>Thermodesulfobacteriota</taxon>
        <taxon>Desulfovibrionia</taxon>
        <taxon>Desulfovibrionales</taxon>
        <taxon>Desulfovibrionaceae</taxon>
        <taxon>Halodesulfovibrio</taxon>
    </lineage>
</organism>
<evidence type="ECO:0000259" key="5">
    <source>
        <dbReference type="Pfam" id="PF00551"/>
    </source>
</evidence>
<dbReference type="RefSeq" id="WP_371151290.1">
    <property type="nucleotide sequence ID" value="NZ_JBFSOO010000023.1"/>
</dbReference>
<accession>A0ABV4JZJ1</accession>
<dbReference type="EMBL" id="JBFSOO010000023">
    <property type="protein sequence ID" value="MEZ6855059.1"/>
    <property type="molecule type" value="Genomic_DNA"/>
</dbReference>
<comment type="pathway">
    <text evidence="1">Purine metabolism; IMP biosynthesis via de novo pathway; N(2)-formyl-N(1)-(5-phospho-D-ribosyl)glycinamide from N(1)-(5-phospho-D-ribosyl)glycinamide (10-formyl THF route): step 1/1.</text>
</comment>
<protein>
    <recommendedName>
        <fullName evidence="2">phosphoribosylglycinamide formyltransferase 1</fullName>
        <ecNumber evidence="2">2.1.2.2</ecNumber>
    </recommendedName>
</protein>
<evidence type="ECO:0000313" key="6">
    <source>
        <dbReference type="EMBL" id="MEZ6855059.1"/>
    </source>
</evidence>
<dbReference type="Pfam" id="PF00551">
    <property type="entry name" value="Formyl_trans_N"/>
    <property type="match status" value="1"/>
</dbReference>
<evidence type="ECO:0000256" key="3">
    <source>
        <dbReference type="ARBA" id="ARBA00022679"/>
    </source>
</evidence>
<comment type="caution">
    <text evidence="6">The sequence shown here is derived from an EMBL/GenBank/DDBJ whole genome shotgun (WGS) entry which is preliminary data.</text>
</comment>
<dbReference type="InterPro" id="IPR036477">
    <property type="entry name" value="Formyl_transf_N_sf"/>
</dbReference>
<dbReference type="PANTHER" id="PTHR43369:SF2">
    <property type="entry name" value="PHOSPHORIBOSYLGLYCINAMIDE FORMYLTRANSFERASE"/>
    <property type="match status" value="1"/>
</dbReference>
<proteinExistence type="predicted"/>
<keyword evidence="4" id="KW-0658">Purine biosynthesis</keyword>
<evidence type="ECO:0000256" key="4">
    <source>
        <dbReference type="ARBA" id="ARBA00022755"/>
    </source>
</evidence>
<keyword evidence="7" id="KW-1185">Reference proteome</keyword>
<feature type="domain" description="Formyl transferase N-terminal" evidence="5">
    <location>
        <begin position="93"/>
        <end position="207"/>
    </location>
</feature>
<dbReference type="Gene3D" id="3.40.50.170">
    <property type="entry name" value="Formyl transferase, N-terminal domain"/>
    <property type="match status" value="1"/>
</dbReference>
<dbReference type="InterPro" id="IPR002376">
    <property type="entry name" value="Formyl_transf_N"/>
</dbReference>
<dbReference type="PANTHER" id="PTHR43369">
    <property type="entry name" value="PHOSPHORIBOSYLGLYCINAMIDE FORMYLTRANSFERASE"/>
    <property type="match status" value="1"/>
</dbReference>
<dbReference type="SUPFAM" id="SSF53328">
    <property type="entry name" value="Formyltransferase"/>
    <property type="match status" value="1"/>
</dbReference>
<evidence type="ECO:0000256" key="2">
    <source>
        <dbReference type="ARBA" id="ARBA00012254"/>
    </source>
</evidence>
<evidence type="ECO:0000313" key="7">
    <source>
        <dbReference type="Proteomes" id="UP001568358"/>
    </source>
</evidence>
<dbReference type="EC" id="2.1.2.2" evidence="2"/>